<dbReference type="PROSITE" id="PS50949">
    <property type="entry name" value="HTH_GNTR"/>
    <property type="match status" value="1"/>
</dbReference>
<keyword evidence="1" id="KW-0805">Transcription regulation</keyword>
<dbReference type="PANTHER" id="PTHR43537">
    <property type="entry name" value="TRANSCRIPTIONAL REGULATOR, GNTR FAMILY"/>
    <property type="match status" value="1"/>
</dbReference>
<dbReference type="SMART" id="SM00895">
    <property type="entry name" value="FCD"/>
    <property type="match status" value="1"/>
</dbReference>
<dbReference type="RefSeq" id="WP_190724896.1">
    <property type="nucleotide sequence ID" value="NZ_CP061539.1"/>
</dbReference>
<evidence type="ECO:0000256" key="3">
    <source>
        <dbReference type="ARBA" id="ARBA00023163"/>
    </source>
</evidence>
<dbReference type="InterPro" id="IPR011711">
    <property type="entry name" value="GntR_C"/>
</dbReference>
<feature type="domain" description="HTH gntR-type" evidence="4">
    <location>
        <begin position="3"/>
        <end position="75"/>
    </location>
</feature>
<dbReference type="GO" id="GO:0003677">
    <property type="term" value="F:DNA binding"/>
    <property type="evidence" value="ECO:0007669"/>
    <property type="project" value="UniProtKB-KW"/>
</dbReference>
<dbReference type="EMBL" id="CP061539">
    <property type="protein sequence ID" value="QNV38150.1"/>
    <property type="molecule type" value="Genomic_DNA"/>
</dbReference>
<dbReference type="PRINTS" id="PR00035">
    <property type="entry name" value="HTHGNTR"/>
</dbReference>
<dbReference type="AlphaFoldDB" id="A0A7H2BEQ4"/>
<dbReference type="KEGG" id="rter:IDM49_02370"/>
<protein>
    <submittedName>
        <fullName evidence="5">FadR family transcriptional regulator</fullName>
    </submittedName>
</protein>
<proteinExistence type="predicted"/>
<name>A0A7H2BEQ4_9MICC</name>
<dbReference type="SMART" id="SM00345">
    <property type="entry name" value="HTH_GNTR"/>
    <property type="match status" value="1"/>
</dbReference>
<accession>A0A7H2BEQ4</accession>
<sequence length="235" mass="26181">MKEKSFTLLLESVERRLRSGDLSVGDRLPGERILAEQYGISRASVREALRVLDAVGLIRSGVGSGPKSGAVVISEPSAALGWAIRMHIATQSLPVIDVINTRLHLEGPAIIEAAQAPDSPERDAALDRARDYLNEMASPTISDDLFHFCDTRFHFEIAALGSNLVMKTVIDSLRLATISYVQEAVPRLDDWVSVKEELQKQHHGILDAVVKRRGNDARQLLEEHIMWFYKKSLKF</sequence>
<dbReference type="CDD" id="cd07377">
    <property type="entry name" value="WHTH_GntR"/>
    <property type="match status" value="1"/>
</dbReference>
<dbReference type="PANTHER" id="PTHR43537:SF5">
    <property type="entry name" value="UXU OPERON TRANSCRIPTIONAL REGULATOR"/>
    <property type="match status" value="1"/>
</dbReference>
<dbReference type="Gene3D" id="1.10.10.10">
    <property type="entry name" value="Winged helix-like DNA-binding domain superfamily/Winged helix DNA-binding domain"/>
    <property type="match status" value="1"/>
</dbReference>
<keyword evidence="6" id="KW-1185">Reference proteome</keyword>
<dbReference type="Proteomes" id="UP000516404">
    <property type="component" value="Chromosome"/>
</dbReference>
<keyword evidence="2" id="KW-0238">DNA-binding</keyword>
<organism evidence="5 6">
    <name type="scientific">Rothia terrae</name>
    <dbReference type="NCBI Taxonomy" id="396015"/>
    <lineage>
        <taxon>Bacteria</taxon>
        <taxon>Bacillati</taxon>
        <taxon>Actinomycetota</taxon>
        <taxon>Actinomycetes</taxon>
        <taxon>Micrococcales</taxon>
        <taxon>Micrococcaceae</taxon>
        <taxon>Rothia</taxon>
    </lineage>
</organism>
<dbReference type="Gene3D" id="1.20.120.530">
    <property type="entry name" value="GntR ligand-binding domain-like"/>
    <property type="match status" value="1"/>
</dbReference>
<dbReference type="Pfam" id="PF00392">
    <property type="entry name" value="GntR"/>
    <property type="match status" value="1"/>
</dbReference>
<evidence type="ECO:0000256" key="1">
    <source>
        <dbReference type="ARBA" id="ARBA00023015"/>
    </source>
</evidence>
<dbReference type="InterPro" id="IPR000524">
    <property type="entry name" value="Tscrpt_reg_HTH_GntR"/>
</dbReference>
<gene>
    <name evidence="5" type="ORF">IDM49_02370</name>
</gene>
<evidence type="ECO:0000256" key="2">
    <source>
        <dbReference type="ARBA" id="ARBA00023125"/>
    </source>
</evidence>
<dbReference type="InterPro" id="IPR008920">
    <property type="entry name" value="TF_FadR/GntR_C"/>
</dbReference>
<evidence type="ECO:0000313" key="5">
    <source>
        <dbReference type="EMBL" id="QNV38150.1"/>
    </source>
</evidence>
<evidence type="ECO:0000259" key="4">
    <source>
        <dbReference type="PROSITE" id="PS50949"/>
    </source>
</evidence>
<dbReference type="SUPFAM" id="SSF46785">
    <property type="entry name" value="Winged helix' DNA-binding domain"/>
    <property type="match status" value="1"/>
</dbReference>
<dbReference type="GeneID" id="96623069"/>
<dbReference type="SUPFAM" id="SSF48008">
    <property type="entry name" value="GntR ligand-binding domain-like"/>
    <property type="match status" value="1"/>
</dbReference>
<dbReference type="Pfam" id="PF07729">
    <property type="entry name" value="FCD"/>
    <property type="match status" value="1"/>
</dbReference>
<dbReference type="GO" id="GO:0003700">
    <property type="term" value="F:DNA-binding transcription factor activity"/>
    <property type="evidence" value="ECO:0007669"/>
    <property type="project" value="InterPro"/>
</dbReference>
<reference evidence="5 6" key="1">
    <citation type="submission" date="2020-09" db="EMBL/GenBank/DDBJ databases">
        <title>Investigation of environmental microbes.</title>
        <authorList>
            <person name="Ou Y."/>
            <person name="Kang Q."/>
        </authorList>
    </citation>
    <scope>NUCLEOTIDE SEQUENCE [LARGE SCALE GENOMIC DNA]</scope>
    <source>
        <strain evidence="5 6">KJZ-14</strain>
    </source>
</reference>
<dbReference type="InterPro" id="IPR036388">
    <property type="entry name" value="WH-like_DNA-bd_sf"/>
</dbReference>
<dbReference type="InterPro" id="IPR036390">
    <property type="entry name" value="WH_DNA-bd_sf"/>
</dbReference>
<keyword evidence="3" id="KW-0804">Transcription</keyword>
<evidence type="ECO:0000313" key="6">
    <source>
        <dbReference type="Proteomes" id="UP000516404"/>
    </source>
</evidence>